<dbReference type="GO" id="GO:0044183">
    <property type="term" value="F:protein folding chaperone"/>
    <property type="evidence" value="ECO:0007669"/>
    <property type="project" value="TreeGrafter"/>
</dbReference>
<dbReference type="GO" id="GO:0016020">
    <property type="term" value="C:membrane"/>
    <property type="evidence" value="ECO:0007669"/>
    <property type="project" value="TreeGrafter"/>
</dbReference>
<name>A0A2S2QW08_9HEMI</name>
<dbReference type="SMART" id="SM00028">
    <property type="entry name" value="TPR"/>
    <property type="match status" value="3"/>
</dbReference>
<dbReference type="PROSITE" id="PS50059">
    <property type="entry name" value="FKBP_PPIASE"/>
    <property type="match status" value="1"/>
</dbReference>
<keyword evidence="5" id="KW-0472">Membrane</keyword>
<sequence length="372" mass="42553">MELESMDNIIQPIETSKVSALINAEQDDFSELPINHTIESERNTKDEIPQLIDENEINEEPYENIGNCFVIKKIIKHGIPDMCPERYDDIIINLVGRQDEKDYIIEDEKKLLITLGDCEVLEGVDIALHLMNVGEIAELEIASQLGYLDLGIESMVSSGAKLRYTVELISIKPKILPENLSLNERLRIGRKKKARGNWWYSCNEYKMALNVYRKALQYFGGPEDQVVLDIRNNEILIERIKVFNKMAHVYIKMNNLSVALLALNYVLYFEPMNEKATIRKGKVLLLKGQIMEAALELKKALEINPNNVIVQNILRKVESKLVKERKLFKNMLGPIVNNKSNTFIISGLIAGLAVICGYCYFKNNFPFTKLNT</sequence>
<evidence type="ECO:0000313" key="8">
    <source>
        <dbReference type="Proteomes" id="UP000694846"/>
    </source>
</evidence>
<dbReference type="InterPro" id="IPR011990">
    <property type="entry name" value="TPR-like_helical_dom_sf"/>
</dbReference>
<feature type="transmembrane region" description="Helical" evidence="5">
    <location>
        <begin position="343"/>
        <end position="361"/>
    </location>
</feature>
<dbReference type="GO" id="GO:0012505">
    <property type="term" value="C:endomembrane system"/>
    <property type="evidence" value="ECO:0007669"/>
    <property type="project" value="TreeGrafter"/>
</dbReference>
<protein>
    <recommendedName>
        <fullName evidence="3">peptidylprolyl isomerase</fullName>
        <ecNumber evidence="3">5.2.1.8</ecNumber>
    </recommendedName>
</protein>
<evidence type="ECO:0000256" key="1">
    <source>
        <dbReference type="ARBA" id="ARBA00022737"/>
    </source>
</evidence>
<dbReference type="GO" id="GO:0003755">
    <property type="term" value="F:peptidyl-prolyl cis-trans isomerase activity"/>
    <property type="evidence" value="ECO:0007669"/>
    <property type="project" value="UniProtKB-KW"/>
</dbReference>
<feature type="domain" description="PPIase FKBP-type" evidence="6">
    <location>
        <begin position="87"/>
        <end position="172"/>
    </location>
</feature>
<keyword evidence="3 7" id="KW-0413">Isomerase</keyword>
<keyword evidence="3" id="KW-0697">Rotamase</keyword>
<accession>A0A2S2QW08</accession>
<dbReference type="SUPFAM" id="SSF48452">
    <property type="entry name" value="TPR-like"/>
    <property type="match status" value="1"/>
</dbReference>
<dbReference type="Gene3D" id="3.10.50.40">
    <property type="match status" value="1"/>
</dbReference>
<gene>
    <name evidence="7" type="primary">FKBP8_0</name>
    <name evidence="9" type="synonym">LOC112691164</name>
    <name evidence="7" type="ORF">g.110540</name>
</gene>
<comment type="catalytic activity">
    <reaction evidence="3">
        <text>[protein]-peptidylproline (omega=180) = [protein]-peptidylproline (omega=0)</text>
        <dbReference type="Rhea" id="RHEA:16237"/>
        <dbReference type="Rhea" id="RHEA-COMP:10747"/>
        <dbReference type="Rhea" id="RHEA-COMP:10748"/>
        <dbReference type="ChEBI" id="CHEBI:83833"/>
        <dbReference type="ChEBI" id="CHEBI:83834"/>
        <dbReference type="EC" id="5.2.1.8"/>
    </reaction>
</comment>
<dbReference type="Proteomes" id="UP000694846">
    <property type="component" value="Unplaced"/>
</dbReference>
<dbReference type="EMBL" id="GGMS01012733">
    <property type="protein sequence ID" value="MBY81936.1"/>
    <property type="molecule type" value="Transcribed_RNA"/>
</dbReference>
<keyword evidence="1" id="KW-0677">Repeat</keyword>
<proteinExistence type="predicted"/>
<dbReference type="PANTHER" id="PTHR46512">
    <property type="entry name" value="PEPTIDYLPROLYL ISOMERASE"/>
    <property type="match status" value="1"/>
</dbReference>
<dbReference type="InterPro" id="IPR050754">
    <property type="entry name" value="FKBP4/5/8-like"/>
</dbReference>
<evidence type="ECO:0000256" key="2">
    <source>
        <dbReference type="ARBA" id="ARBA00022803"/>
    </source>
</evidence>
<evidence type="ECO:0000256" key="4">
    <source>
        <dbReference type="PROSITE-ProRule" id="PRU00339"/>
    </source>
</evidence>
<dbReference type="SUPFAM" id="SSF54534">
    <property type="entry name" value="FKBP-like"/>
    <property type="match status" value="1"/>
</dbReference>
<evidence type="ECO:0000259" key="6">
    <source>
        <dbReference type="PROSITE" id="PS50059"/>
    </source>
</evidence>
<keyword evidence="5" id="KW-0812">Transmembrane</keyword>
<dbReference type="Gene3D" id="1.25.40.10">
    <property type="entry name" value="Tetratricopeptide repeat domain"/>
    <property type="match status" value="1"/>
</dbReference>
<dbReference type="OrthoDB" id="532682at2759"/>
<dbReference type="EC" id="5.2.1.8" evidence="3"/>
<evidence type="ECO:0000256" key="5">
    <source>
        <dbReference type="SAM" id="Phobius"/>
    </source>
</evidence>
<dbReference type="InterPro" id="IPR046357">
    <property type="entry name" value="PPIase_dom_sf"/>
</dbReference>
<keyword evidence="5" id="KW-1133">Transmembrane helix</keyword>
<evidence type="ECO:0000256" key="3">
    <source>
        <dbReference type="PROSITE-ProRule" id="PRU00277"/>
    </source>
</evidence>
<reference evidence="7" key="1">
    <citation type="submission" date="2018-04" db="EMBL/GenBank/DDBJ databases">
        <title>Transcriptome assembly of Sipha flava.</title>
        <authorList>
            <person name="Scully E.D."/>
            <person name="Geib S.M."/>
            <person name="Palmer N.A."/>
            <person name="Koch K."/>
            <person name="Bradshaw J."/>
            <person name="Heng-Moss T."/>
            <person name="Sarath G."/>
        </authorList>
    </citation>
    <scope>NUCLEOTIDE SEQUENCE</scope>
</reference>
<keyword evidence="2 4" id="KW-0802">TPR repeat</keyword>
<keyword evidence="8" id="KW-1185">Reference proteome</keyword>
<dbReference type="PANTHER" id="PTHR46512:SF1">
    <property type="entry name" value="PEPTIDYLPROLYL ISOMERASE"/>
    <property type="match status" value="1"/>
</dbReference>
<dbReference type="RefSeq" id="XP_025421098.1">
    <property type="nucleotide sequence ID" value="XM_025565313.1"/>
</dbReference>
<dbReference type="InterPro" id="IPR019734">
    <property type="entry name" value="TPR_rpt"/>
</dbReference>
<dbReference type="AlphaFoldDB" id="A0A2S2QW08"/>
<feature type="repeat" description="TPR" evidence="4">
    <location>
        <begin position="274"/>
        <end position="307"/>
    </location>
</feature>
<dbReference type="GO" id="GO:0005829">
    <property type="term" value="C:cytosol"/>
    <property type="evidence" value="ECO:0007669"/>
    <property type="project" value="TreeGrafter"/>
</dbReference>
<organism evidence="7">
    <name type="scientific">Sipha flava</name>
    <name type="common">yellow sugarcane aphid</name>
    <dbReference type="NCBI Taxonomy" id="143950"/>
    <lineage>
        <taxon>Eukaryota</taxon>
        <taxon>Metazoa</taxon>
        <taxon>Ecdysozoa</taxon>
        <taxon>Arthropoda</taxon>
        <taxon>Hexapoda</taxon>
        <taxon>Insecta</taxon>
        <taxon>Pterygota</taxon>
        <taxon>Neoptera</taxon>
        <taxon>Paraneoptera</taxon>
        <taxon>Hemiptera</taxon>
        <taxon>Sternorrhyncha</taxon>
        <taxon>Aphidomorpha</taxon>
        <taxon>Aphidoidea</taxon>
        <taxon>Aphididae</taxon>
        <taxon>Sipha</taxon>
    </lineage>
</organism>
<dbReference type="Pfam" id="PF00254">
    <property type="entry name" value="FKBP_C"/>
    <property type="match status" value="1"/>
</dbReference>
<dbReference type="GO" id="GO:0043066">
    <property type="term" value="P:negative regulation of apoptotic process"/>
    <property type="evidence" value="ECO:0007669"/>
    <property type="project" value="TreeGrafter"/>
</dbReference>
<reference evidence="9" key="2">
    <citation type="submission" date="2025-04" db="UniProtKB">
        <authorList>
            <consortium name="RefSeq"/>
        </authorList>
    </citation>
    <scope>IDENTIFICATION</scope>
    <source>
        <tissue evidence="9">Whole body</tissue>
    </source>
</reference>
<evidence type="ECO:0000313" key="9">
    <source>
        <dbReference type="RefSeq" id="XP_025421098.1"/>
    </source>
</evidence>
<dbReference type="GO" id="GO:0005740">
    <property type="term" value="C:mitochondrial envelope"/>
    <property type="evidence" value="ECO:0007669"/>
    <property type="project" value="TreeGrafter"/>
</dbReference>
<evidence type="ECO:0000313" key="7">
    <source>
        <dbReference type="EMBL" id="MBY81936.1"/>
    </source>
</evidence>
<dbReference type="InterPro" id="IPR001179">
    <property type="entry name" value="PPIase_FKBP_dom"/>
</dbReference>
<dbReference type="PROSITE" id="PS50005">
    <property type="entry name" value="TPR"/>
    <property type="match status" value="1"/>
</dbReference>